<dbReference type="Gene3D" id="2.60.40.10">
    <property type="entry name" value="Immunoglobulins"/>
    <property type="match status" value="3"/>
</dbReference>
<evidence type="ECO:0000313" key="5">
    <source>
        <dbReference type="EMBL" id="MBM9913928.1"/>
    </source>
</evidence>
<evidence type="ECO:0000313" key="7">
    <source>
        <dbReference type="Proteomes" id="UP000749453"/>
    </source>
</evidence>
<dbReference type="Pfam" id="PF16158">
    <property type="entry name" value="N_BRCA1_IG"/>
    <property type="match status" value="1"/>
</dbReference>
<dbReference type="InterPro" id="IPR032350">
    <property type="entry name" value="Nbr1_FW"/>
</dbReference>
<reference evidence="7" key="1">
    <citation type="submission" date="2021-01" db="EMBL/GenBank/DDBJ databases">
        <title>Stenotrophomonas maltophilia.</title>
        <authorList>
            <person name="Yu Y."/>
        </authorList>
    </citation>
    <scope>NUCLEOTIDE SEQUENCE [LARGE SCALE GENOMIC DNA]</scope>
    <source>
        <strain evidence="7">As-6</strain>
    </source>
</reference>
<dbReference type="AlphaFoldDB" id="A0AAW4GHH8"/>
<dbReference type="EMBL" id="JAFFTB010000021">
    <property type="protein sequence ID" value="MBM9938907.1"/>
    <property type="molecule type" value="Genomic_DNA"/>
</dbReference>
<evidence type="ECO:0000256" key="2">
    <source>
        <dbReference type="SAM" id="MobiDB-lite"/>
    </source>
</evidence>
<comment type="caution">
    <text evidence="5">The sequence shown here is derived from an EMBL/GenBank/DDBJ whole genome shotgun (WGS) entry which is preliminary data.</text>
</comment>
<proteinExistence type="predicted"/>
<dbReference type="Proteomes" id="UP000749453">
    <property type="component" value="Unassembled WGS sequence"/>
</dbReference>
<organism evidence="5 8">
    <name type="scientific">Stenotrophomonas lactitubi</name>
    <dbReference type="NCBI Taxonomy" id="2045214"/>
    <lineage>
        <taxon>Bacteria</taxon>
        <taxon>Pseudomonadati</taxon>
        <taxon>Pseudomonadota</taxon>
        <taxon>Gammaproteobacteria</taxon>
        <taxon>Lysobacterales</taxon>
        <taxon>Lysobacteraceae</taxon>
        <taxon>Stenotrophomonas</taxon>
    </lineage>
</organism>
<dbReference type="Pfam" id="PF25023">
    <property type="entry name" value="TEN_YD-shell"/>
    <property type="match status" value="1"/>
</dbReference>
<dbReference type="InterPro" id="IPR013783">
    <property type="entry name" value="Ig-like_fold"/>
</dbReference>
<dbReference type="InterPro" id="IPR056823">
    <property type="entry name" value="TEN-like_YD-shell"/>
</dbReference>
<feature type="domain" description="Nbr1 FW" evidence="3">
    <location>
        <begin position="383"/>
        <end position="470"/>
    </location>
</feature>
<reference evidence="5" key="2">
    <citation type="submission" date="2021-01" db="EMBL/GenBank/DDBJ databases">
        <authorList>
            <person name="Yu Y."/>
        </authorList>
    </citation>
    <scope>NUCLEOTIDE SEQUENCE</scope>
    <source>
        <strain evidence="5">As-5</strain>
        <strain evidence="6">As-6</strain>
    </source>
</reference>
<protein>
    <recommendedName>
        <fullName evidence="9">Next to BRCA1 central domain-containing protein</fullName>
    </recommendedName>
</protein>
<feature type="domain" description="Teneurin-like YD-shell" evidence="4">
    <location>
        <begin position="793"/>
        <end position="1081"/>
    </location>
</feature>
<dbReference type="PANTHER" id="PTHR32305">
    <property type="match status" value="1"/>
</dbReference>
<dbReference type="InterPro" id="IPR022385">
    <property type="entry name" value="Rhs_assc_core"/>
</dbReference>
<keyword evidence="7" id="KW-1185">Reference proteome</keyword>
<dbReference type="NCBIfam" id="TIGR03696">
    <property type="entry name" value="Rhs_assc_core"/>
    <property type="match status" value="1"/>
</dbReference>
<evidence type="ECO:0000259" key="3">
    <source>
        <dbReference type="Pfam" id="PF16158"/>
    </source>
</evidence>
<feature type="region of interest" description="Disordered" evidence="2">
    <location>
        <begin position="1213"/>
        <end position="1266"/>
    </location>
</feature>
<dbReference type="Gene3D" id="2.180.10.10">
    <property type="entry name" value="RHS repeat-associated core"/>
    <property type="match status" value="2"/>
</dbReference>
<accession>A0AAW4GHH8</accession>
<evidence type="ECO:0000313" key="8">
    <source>
        <dbReference type="Proteomes" id="UP000784064"/>
    </source>
</evidence>
<sequence length="1266" mass="134737">MRVPTMMEGSVQSRWLGALLLMIMALAISPGVHAQAWVRLTGPAQTVYTAPATVTMTVEFGSTNAGPKSEYIDNVRLTQNGALVTNFAYGAYTVHGLPPGTYQYMLTAQGIRNNNGEEIVRSLQSGPVVITVNAPPEPVNSAEMVSASLSTNRVVAGQPFVATVTMRNTGETTWTPEGGYALSMPNDNPAYWQSSSLPVPGPVPPGATATFNVTLVPSTGATNGGWYGVSFQMHRNGNWFGLASGQIGFFIWQPVNGAEYHSQSVASEMKTAGSQSAVVSMKNTGDTTWYPGSYWLGSQNPTDSTLWGGARIPLPRAVAPGETVDIPVPMQAPTTPGVYNFQRQMWADGKGWFGPATPNVAVNVTAPVNNARTEEGGGFPISMETGSTMQMRLRFRNIGETTWSSGAGYALATENPADNTVWSAARIPLPHDVPPNGIVEFLFTITAPSVAGQYPLQWRMNQEGVGRFGDATANTNTRVTLPPLKGTWTEYDALGRPTSVSQDTELGMATSVITYEAGNRRATVDPRGFTTRVQYLAFGTPAQSEALAISAPEGQFTDIPRDRYGRPVAIVRRNEDGSVRLQRTLVYGAGGKLCKAIEPESGATVIAQDGAGNTLWTASGLNLPDAANCDLAAAQGSGRRIDRTYDARNRISTLTFPDGNGSQTWTYAADGLPTQIVTLNDGGTTQTTNAYSYNKRRLMTGESTSQPGWFTWGLGYSYDANASRSGIQYPSGMFIALDPNALGQPSRVGSYVSGAEYHSNGSPRRFAYGNGVQFVQELNVRNLPSRTTASPGVVDLTYAYDASANVSAILDSIDAGRNRQMIYDGIGRLTQATSVAFGGDGVIRYAYDVLDNTLSAKMSGGKDHTYAYDSSNRLTNVMSSDGATTTGLAYDVQGNLLMRNGQAFVFDFGNRLRSAPGPENYRYDGHGRRVLAWLQGSGSILSMYDSEGSLRRQYSERDGTSVEYLYLNGTLVAALKTGSDGVTQPEYMHLDGVKTPVAATNASGSLIFGSFYDPFGGLVRGIPREGIGYAGHVSDIHTSLSYMEQRYYDPVVGRFLSVDPVTAYEQPGSGFNRYVYANNSPFNYRDPDGRDEEWFSNVDPMGNPGFGNELGDDAFNSSGQALITVAASGAVVPGLIRAIAAPFIKQAVRESLGSGKGAGDLHAPGDAPDATIIVRGGTAEMPPPGTVFSGSQGRSVQEAGAGVPHGTIRTSTAGEIRGSGGRVDVAPEPTRSGQMNGQHVNVREGGGASTFGEARANPVPKVERIN</sequence>
<dbReference type="EMBL" id="JAFFTA010000017">
    <property type="protein sequence ID" value="MBM9913928.1"/>
    <property type="molecule type" value="Genomic_DNA"/>
</dbReference>
<dbReference type="RefSeq" id="WP_205404894.1">
    <property type="nucleotide sequence ID" value="NZ_JAFFTA010000017.1"/>
</dbReference>
<dbReference type="Proteomes" id="UP000784064">
    <property type="component" value="Unassembled WGS sequence"/>
</dbReference>
<evidence type="ECO:0000259" key="4">
    <source>
        <dbReference type="Pfam" id="PF25023"/>
    </source>
</evidence>
<name>A0AAW4GHH8_9GAMM</name>
<dbReference type="PANTHER" id="PTHR32305:SF15">
    <property type="entry name" value="PROTEIN RHSA-RELATED"/>
    <property type="match status" value="1"/>
</dbReference>
<evidence type="ECO:0008006" key="9">
    <source>
        <dbReference type="Google" id="ProtNLM"/>
    </source>
</evidence>
<evidence type="ECO:0000256" key="1">
    <source>
        <dbReference type="ARBA" id="ARBA00022737"/>
    </source>
</evidence>
<keyword evidence="1" id="KW-0677">Repeat</keyword>
<dbReference type="InterPro" id="IPR050708">
    <property type="entry name" value="T6SS_VgrG/RHS"/>
</dbReference>
<evidence type="ECO:0000313" key="6">
    <source>
        <dbReference type="EMBL" id="MBM9938907.1"/>
    </source>
</evidence>
<gene>
    <name evidence="5" type="ORF">JJW18_10625</name>
    <name evidence="6" type="ORF">JJW19_12225</name>
</gene>